<sequence>MSDTTRLATRSGLYDQVLVLQKYVDKVAGDNSRVSAWGEPAAGGSALEPHSRGWHTRPSIQKKRCEWAWDIAPGSRLDTTFRNLSRLAVRGVDCKIACLGAVSSKSLTETNHQLLKEAR</sequence>
<dbReference type="Proteomes" id="UP000237481">
    <property type="component" value="Unassembled WGS sequence"/>
</dbReference>
<keyword evidence="3" id="KW-1185">Reference proteome</keyword>
<dbReference type="InterPro" id="IPR029058">
    <property type="entry name" value="AB_hydrolase_fold"/>
</dbReference>
<dbReference type="Gene3D" id="3.40.50.1820">
    <property type="entry name" value="alpha/beta hydrolase"/>
    <property type="match status" value="1"/>
</dbReference>
<gene>
    <name evidence="2" type="ORF">TPAR_04371</name>
</gene>
<evidence type="ECO:0000313" key="2">
    <source>
        <dbReference type="EMBL" id="POR35434.1"/>
    </source>
</evidence>
<organism evidence="2 3">
    <name type="scientific">Tolypocladium paradoxum</name>
    <dbReference type="NCBI Taxonomy" id="94208"/>
    <lineage>
        <taxon>Eukaryota</taxon>
        <taxon>Fungi</taxon>
        <taxon>Dikarya</taxon>
        <taxon>Ascomycota</taxon>
        <taxon>Pezizomycotina</taxon>
        <taxon>Sordariomycetes</taxon>
        <taxon>Hypocreomycetidae</taxon>
        <taxon>Hypocreales</taxon>
        <taxon>Ophiocordycipitaceae</taxon>
        <taxon>Tolypocladium</taxon>
    </lineage>
</organism>
<dbReference type="EMBL" id="PKSG01000446">
    <property type="protein sequence ID" value="POR35434.1"/>
    <property type="molecule type" value="Genomic_DNA"/>
</dbReference>
<comment type="caution">
    <text evidence="2">The sequence shown here is derived from an EMBL/GenBank/DDBJ whole genome shotgun (WGS) entry which is preliminary data.</text>
</comment>
<evidence type="ECO:0000313" key="3">
    <source>
        <dbReference type="Proteomes" id="UP000237481"/>
    </source>
</evidence>
<protein>
    <submittedName>
        <fullName evidence="2">Carboxylesterase</fullName>
    </submittedName>
</protein>
<proteinExistence type="predicted"/>
<reference evidence="2 3" key="1">
    <citation type="submission" date="2018-01" db="EMBL/GenBank/DDBJ databases">
        <title>Harnessing the power of phylogenomics to disentangle the directionality and signatures of interkingdom host jumping in the parasitic fungal genus Tolypocladium.</title>
        <authorList>
            <person name="Quandt C.A."/>
            <person name="Patterson W."/>
            <person name="Spatafora J.W."/>
        </authorList>
    </citation>
    <scope>NUCLEOTIDE SEQUENCE [LARGE SCALE GENOMIC DNA]</scope>
    <source>
        <strain evidence="2 3">NRBC 100945</strain>
    </source>
</reference>
<accession>A0A2S4KZ29</accession>
<name>A0A2S4KZ29_9HYPO</name>
<evidence type="ECO:0000256" key="1">
    <source>
        <dbReference type="SAM" id="MobiDB-lite"/>
    </source>
</evidence>
<dbReference type="AlphaFoldDB" id="A0A2S4KZ29"/>
<dbReference type="STRING" id="94208.A0A2S4KZ29"/>
<feature type="region of interest" description="Disordered" evidence="1">
    <location>
        <begin position="34"/>
        <end position="55"/>
    </location>
</feature>
<dbReference type="OrthoDB" id="408631at2759"/>